<feature type="transmembrane region" description="Helical" evidence="4">
    <location>
        <begin position="371"/>
        <end position="390"/>
    </location>
</feature>
<sequence>MNKSKPEKEFNWLEDTAEFGFDDFEELPRNNQWVKKTNQTLTPVFFGTGLFSFVAVLGLQFIPRKLREVRGYSLVHVFVLAGILSFLFLCLKLLVHVFFVVIKDQVTDTQVLHNKKLKIYTVFGIWFFLMLPLGFELQGTIPWAERVLGSCFICGILTITAFTIKTVVIETFRVYFLTHTLKKKAEEIGIKERIVAAMKEFCYEGGDSDSEEMDEGCFLLDCLNDTDHDPSEVASLGGNIENVVGSLFKDSILNSNSLSLHETLCLSRDVFNKCTKTKEVITFNDFCEIFPSAQVAVQAFLYFDNGIDKKITKKEMRDTMGNFHYDKKNFITNYNSLNSFVEVLDNMLTIVIVVPLLLIYLSVIGLSPKQILTFSLSSALFLNFFIGTIAKEFYWNTSFMLTHPFDIGDDVIIDGKDYIIYTIGLYKTEVLGMDGGKVTFLNKVLSAKCLVNITRAPQKLIHISFTLPSKVTPGQFRQIKKELLVYFRNNSETFYESFTIQSESESSCKIDSLNCLLIARCKSIGTKMIKLEMKIRLVDCLIEILDQALNPPTDSPKEGMDETDEKDESS</sequence>
<comment type="similarity">
    <text evidence="2">Belongs to the MscS (TC 1.A.23) family.</text>
</comment>
<keyword evidence="4" id="KW-0472">Membrane</keyword>
<evidence type="ECO:0000256" key="2">
    <source>
        <dbReference type="ARBA" id="ARBA00008017"/>
    </source>
</evidence>
<dbReference type="InterPro" id="IPR016688">
    <property type="entry name" value="MscS-like_plants/fungi"/>
</dbReference>
<dbReference type="Proteomes" id="UP000185944">
    <property type="component" value="Unassembled WGS sequence"/>
</dbReference>
<evidence type="ECO:0000256" key="1">
    <source>
        <dbReference type="ARBA" id="ARBA00004141"/>
    </source>
</evidence>
<evidence type="ECO:0000313" key="5">
    <source>
        <dbReference type="EMBL" id="OAG29745.1"/>
    </source>
</evidence>
<feature type="compositionally biased region" description="Acidic residues" evidence="3">
    <location>
        <begin position="561"/>
        <end position="570"/>
    </location>
</feature>
<keyword evidence="4" id="KW-1133">Transmembrane helix</keyword>
<organism evidence="5 6">
    <name type="scientific">Nematocida displodere</name>
    <dbReference type="NCBI Taxonomy" id="1805483"/>
    <lineage>
        <taxon>Eukaryota</taxon>
        <taxon>Fungi</taxon>
        <taxon>Fungi incertae sedis</taxon>
        <taxon>Microsporidia</taxon>
        <taxon>Nematocida</taxon>
    </lineage>
</organism>
<dbReference type="RefSeq" id="XP_067544393.1">
    <property type="nucleotide sequence ID" value="XM_067688296.1"/>
</dbReference>
<comment type="subcellular location">
    <subcellularLocation>
        <location evidence="1">Membrane</location>
        <topology evidence="1">Multi-pass membrane protein</topology>
    </subcellularLocation>
</comment>
<dbReference type="GO" id="GO:0005886">
    <property type="term" value="C:plasma membrane"/>
    <property type="evidence" value="ECO:0007669"/>
    <property type="project" value="TreeGrafter"/>
</dbReference>
<feature type="transmembrane region" description="Helical" evidence="4">
    <location>
        <begin position="74"/>
        <end position="102"/>
    </location>
</feature>
<feature type="transmembrane region" description="Helical" evidence="4">
    <location>
        <begin position="347"/>
        <end position="365"/>
    </location>
</feature>
<feature type="region of interest" description="Disordered" evidence="3">
    <location>
        <begin position="551"/>
        <end position="570"/>
    </location>
</feature>
<comment type="caution">
    <text evidence="5">The sequence shown here is derived from an EMBL/GenBank/DDBJ whole genome shotgun (WGS) entry which is preliminary data.</text>
</comment>
<dbReference type="EMBL" id="LTDL01000040">
    <property type="protein sequence ID" value="OAG29745.1"/>
    <property type="molecule type" value="Genomic_DNA"/>
</dbReference>
<evidence type="ECO:0000256" key="3">
    <source>
        <dbReference type="SAM" id="MobiDB-lite"/>
    </source>
</evidence>
<dbReference type="PANTHER" id="PTHR31618">
    <property type="entry name" value="MECHANOSENSITIVE ION CHANNEL PROTEIN 5"/>
    <property type="match status" value="1"/>
</dbReference>
<feature type="transmembrane region" description="Helical" evidence="4">
    <location>
        <begin position="147"/>
        <end position="168"/>
    </location>
</feature>
<evidence type="ECO:0000313" key="6">
    <source>
        <dbReference type="Proteomes" id="UP000185944"/>
    </source>
</evidence>
<dbReference type="GeneID" id="93647228"/>
<dbReference type="PANTHER" id="PTHR31618:SF1">
    <property type="entry name" value="EF-HAND DOMAIN-CONTAINING PROTEIN"/>
    <property type="match status" value="1"/>
</dbReference>
<gene>
    <name evidence="5" type="ORF">NEDG_00878</name>
</gene>
<dbReference type="OrthoDB" id="544685at2759"/>
<evidence type="ECO:0008006" key="7">
    <source>
        <dbReference type="Google" id="ProtNLM"/>
    </source>
</evidence>
<name>A0A177ECS5_9MICR</name>
<dbReference type="GO" id="GO:0008381">
    <property type="term" value="F:mechanosensitive monoatomic ion channel activity"/>
    <property type="evidence" value="ECO:0007669"/>
    <property type="project" value="TreeGrafter"/>
</dbReference>
<dbReference type="AlphaFoldDB" id="A0A177ECS5"/>
<reference evidence="5 6" key="1">
    <citation type="submission" date="2016-02" db="EMBL/GenBank/DDBJ databases">
        <title>Discovery of a natural microsporidian pathogen with a broad tissue tropism in Caenorhabditis elegans.</title>
        <authorList>
            <person name="Luallen R.J."/>
            <person name="Reinke A.W."/>
            <person name="Tong L."/>
            <person name="Botts M.R."/>
            <person name="Felix M.-A."/>
            <person name="Troemel E.R."/>
        </authorList>
    </citation>
    <scope>NUCLEOTIDE SEQUENCE [LARGE SCALE GENOMIC DNA]</scope>
    <source>
        <strain evidence="5 6">JUm2807</strain>
    </source>
</reference>
<accession>A0A177ECS5</accession>
<dbReference type="GO" id="GO:0006820">
    <property type="term" value="P:monoatomic anion transport"/>
    <property type="evidence" value="ECO:0007669"/>
    <property type="project" value="TreeGrafter"/>
</dbReference>
<dbReference type="VEuPathDB" id="MicrosporidiaDB:NEDG_00878"/>
<keyword evidence="6" id="KW-1185">Reference proteome</keyword>
<proteinExistence type="inferred from homology"/>
<feature type="transmembrane region" description="Helical" evidence="4">
    <location>
        <begin position="41"/>
        <end position="62"/>
    </location>
</feature>
<evidence type="ECO:0000256" key="4">
    <source>
        <dbReference type="SAM" id="Phobius"/>
    </source>
</evidence>
<feature type="transmembrane region" description="Helical" evidence="4">
    <location>
        <begin position="117"/>
        <end position="135"/>
    </location>
</feature>
<protein>
    <recommendedName>
        <fullName evidence="7">EF-hand domain-containing protein</fullName>
    </recommendedName>
</protein>
<keyword evidence="4" id="KW-0812">Transmembrane</keyword>